<dbReference type="Pfam" id="PF01243">
    <property type="entry name" value="PNPOx_N"/>
    <property type="match status" value="1"/>
</dbReference>
<comment type="cofactor">
    <cofactor evidence="6">
        <name>FMN</name>
        <dbReference type="ChEBI" id="CHEBI:58210"/>
    </cofactor>
    <text evidence="6">Binds 1 FMN per subunit.</text>
</comment>
<evidence type="ECO:0000256" key="4">
    <source>
        <dbReference type="ARBA" id="ARBA00023002"/>
    </source>
</evidence>
<proteinExistence type="inferred from homology"/>
<dbReference type="InterPro" id="IPR000659">
    <property type="entry name" value="Pyridox_Oxase"/>
</dbReference>
<dbReference type="EMBL" id="CP007014">
    <property type="protein sequence ID" value="AHG40795.1"/>
    <property type="molecule type" value="Genomic_DNA"/>
</dbReference>
<dbReference type="GO" id="GO:0010181">
    <property type="term" value="F:FMN binding"/>
    <property type="evidence" value="ECO:0007669"/>
    <property type="project" value="UniProtKB-UniRule"/>
</dbReference>
<organism evidence="9 10">
    <name type="scientific">Pseudomonas syringae CC1557</name>
    <dbReference type="NCBI Taxonomy" id="1357279"/>
    <lineage>
        <taxon>Bacteria</taxon>
        <taxon>Pseudomonadati</taxon>
        <taxon>Pseudomonadota</taxon>
        <taxon>Gammaproteobacteria</taxon>
        <taxon>Pseudomonadales</taxon>
        <taxon>Pseudomonadaceae</taxon>
        <taxon>Pseudomonas</taxon>
        <taxon>Pseudomonas syringae</taxon>
    </lineage>
</organism>
<feature type="binding site" evidence="6">
    <location>
        <position position="86"/>
    </location>
    <ligand>
        <name>FMN</name>
        <dbReference type="ChEBI" id="CHEBI:58210"/>
    </ligand>
</feature>
<accession>W0MU94</accession>
<dbReference type="AlphaFoldDB" id="W0MU94"/>
<evidence type="ECO:0000256" key="5">
    <source>
        <dbReference type="NCBIfam" id="TIGR00558"/>
    </source>
</evidence>
<evidence type="ECO:0000256" key="3">
    <source>
        <dbReference type="ARBA" id="ARBA00022643"/>
    </source>
</evidence>
<protein>
    <recommendedName>
        <fullName evidence="5">Pyridoxamine 5'-phosphate oxidase</fullName>
        <ecNumber evidence="5">1.4.3.5</ecNumber>
    </recommendedName>
</protein>
<gene>
    <name evidence="9" type="ORF">N018_11255</name>
</gene>
<dbReference type="InterPro" id="IPR012349">
    <property type="entry name" value="Split_barrel_FMN-bd"/>
</dbReference>
<keyword evidence="3 6" id="KW-0288">FMN</keyword>
<dbReference type="RefSeq" id="WP_025389582.1">
    <property type="nucleotide sequence ID" value="NZ_CP007014.1"/>
</dbReference>
<feature type="binding site" evidence="6">
    <location>
        <begin position="42"/>
        <end position="47"/>
    </location>
    <ligand>
        <name>FMN</name>
        <dbReference type="ChEBI" id="CHEBI:58210"/>
    </ligand>
</feature>
<dbReference type="eggNOG" id="COG0259">
    <property type="taxonomic scope" value="Bacteria"/>
</dbReference>
<evidence type="ECO:0000313" key="9">
    <source>
        <dbReference type="EMBL" id="AHG40795.1"/>
    </source>
</evidence>
<feature type="domain" description="Pyridoxamine 5'-phosphate oxidase N-terminal" evidence="7">
    <location>
        <begin position="21"/>
        <end position="128"/>
    </location>
</feature>
<feature type="binding site" evidence="6">
    <location>
        <begin position="121"/>
        <end position="122"/>
    </location>
    <ligand>
        <name>FMN</name>
        <dbReference type="ChEBI" id="CHEBI:58210"/>
    </ligand>
</feature>
<dbReference type="KEGG" id="psyr:N018_11255"/>
<dbReference type="GO" id="GO:0008615">
    <property type="term" value="P:pyridoxine biosynthetic process"/>
    <property type="evidence" value="ECO:0007669"/>
    <property type="project" value="UniProtKB-UniRule"/>
</dbReference>
<dbReference type="PANTHER" id="PTHR10851">
    <property type="entry name" value="PYRIDOXINE-5-PHOSPHATE OXIDASE"/>
    <property type="match status" value="1"/>
</dbReference>
<dbReference type="SUPFAM" id="SSF50475">
    <property type="entry name" value="FMN-binding split barrel"/>
    <property type="match status" value="1"/>
</dbReference>
<feature type="binding site" evidence="6">
    <location>
        <position position="64"/>
    </location>
    <ligand>
        <name>FMN</name>
        <dbReference type="ChEBI" id="CHEBI:58210"/>
    </ligand>
</feature>
<evidence type="ECO:0000256" key="1">
    <source>
        <dbReference type="ARBA" id="ARBA00007301"/>
    </source>
</evidence>
<dbReference type="Pfam" id="PF10590">
    <property type="entry name" value="PNP_phzG_C"/>
    <property type="match status" value="1"/>
</dbReference>
<dbReference type="PANTHER" id="PTHR10851:SF0">
    <property type="entry name" value="PYRIDOXINE-5'-PHOSPHATE OXIDASE"/>
    <property type="match status" value="1"/>
</dbReference>
<name>W0MU94_PSESX</name>
<comment type="similarity">
    <text evidence="1">Belongs to the pyridoxamine 5'-phosphate oxidase family.</text>
</comment>
<dbReference type="NCBIfam" id="TIGR00558">
    <property type="entry name" value="pdxH"/>
    <property type="match status" value="1"/>
</dbReference>
<reference evidence="9 10" key="1">
    <citation type="submission" date="2013-12" db="EMBL/GenBank/DDBJ databases">
        <title>Interactions Between Genome Architecture and Virulence Genes in Pseudomonas syringae, strain CC1557 as a model.</title>
        <authorList>
            <person name="Baltrus D."/>
            <person name="Hockett K."/>
            <person name="Karlsrud E."/>
            <person name="Dougherty K."/>
            <person name="Nishimura M."/>
        </authorList>
    </citation>
    <scope>NUCLEOTIDE SEQUENCE [LARGE SCALE GENOMIC DNA]</scope>
    <source>
        <strain evidence="9 10">CC1557</strain>
    </source>
</reference>
<evidence type="ECO:0000259" key="8">
    <source>
        <dbReference type="Pfam" id="PF10590"/>
    </source>
</evidence>
<evidence type="ECO:0000256" key="6">
    <source>
        <dbReference type="PIRSR" id="PIRSR000190-2"/>
    </source>
</evidence>
<sequence>MTEHPIEHFHHWWNEIKSARTLKHPGAMCVSTTDENGFPNARFVDLKSVDEQGFVFCTFLDSQKGSELQSNPQVALTFWWELQGYQVRVRGIANAVPEEKAEAYWQTRSRSAQLTTLSCHQSQPLSSEHEMLERFEGMKKKLANKSIPKPENWGGFIVRPVTIEFLTFRENRLHLRERYTKTPQGWEKDLLQP</sequence>
<dbReference type="STRING" id="1357279.N018_11255"/>
<dbReference type="NCBIfam" id="NF004231">
    <property type="entry name" value="PRK05679.1"/>
    <property type="match status" value="1"/>
</dbReference>
<dbReference type="HOGENOM" id="CLU_032263_2_2_6"/>
<keyword evidence="2" id="KW-0285">Flavoprotein</keyword>
<dbReference type="EC" id="1.4.3.5" evidence="5"/>
<dbReference type="Gene3D" id="2.30.110.10">
    <property type="entry name" value="Electron Transport, Fmn-binding Protein, Chain A"/>
    <property type="match status" value="1"/>
</dbReference>
<dbReference type="InterPro" id="IPR011576">
    <property type="entry name" value="Pyridox_Oxase_N"/>
</dbReference>
<evidence type="ECO:0000259" key="7">
    <source>
        <dbReference type="Pfam" id="PF01243"/>
    </source>
</evidence>
<feature type="domain" description="Pyridoxine 5'-phosphate oxidase dimerisation C-terminal" evidence="8">
    <location>
        <begin position="153"/>
        <end position="193"/>
    </location>
</feature>
<evidence type="ECO:0000256" key="2">
    <source>
        <dbReference type="ARBA" id="ARBA00022630"/>
    </source>
</evidence>
<keyword evidence="4" id="KW-0560">Oxidoreductase</keyword>
<dbReference type="InterPro" id="IPR019576">
    <property type="entry name" value="Pyridoxamine_oxidase_dimer_C"/>
</dbReference>
<dbReference type="GO" id="GO:0004733">
    <property type="term" value="F:pyridoxamine phosphate oxidase activity"/>
    <property type="evidence" value="ECO:0007669"/>
    <property type="project" value="UniProtKB-UniRule"/>
</dbReference>
<dbReference type="PIRSF" id="PIRSF000190">
    <property type="entry name" value="Pyd_amn-ph_oxd"/>
    <property type="match status" value="1"/>
</dbReference>
<evidence type="ECO:0000313" key="10">
    <source>
        <dbReference type="Proteomes" id="UP000019089"/>
    </source>
</evidence>
<feature type="binding site" evidence="6">
    <location>
        <position position="176"/>
    </location>
    <ligand>
        <name>FMN</name>
        <dbReference type="ChEBI" id="CHEBI:58210"/>
    </ligand>
</feature>
<dbReference type="Proteomes" id="UP000019089">
    <property type="component" value="Chromosome"/>
</dbReference>